<dbReference type="PIRSF" id="PIRSF012508">
    <property type="entry name" value="YerC"/>
    <property type="match status" value="1"/>
</dbReference>
<evidence type="ECO:0000313" key="1">
    <source>
        <dbReference type="EMBL" id="MBC8595766.1"/>
    </source>
</evidence>
<accession>A0A926F6S7</accession>
<organism evidence="1 2">
    <name type="scientific">Qingrenia yutianensis</name>
    <dbReference type="NCBI Taxonomy" id="2763676"/>
    <lineage>
        <taxon>Bacteria</taxon>
        <taxon>Bacillati</taxon>
        <taxon>Bacillota</taxon>
        <taxon>Clostridia</taxon>
        <taxon>Eubacteriales</taxon>
        <taxon>Oscillospiraceae</taxon>
        <taxon>Qingrenia</taxon>
    </lineage>
</organism>
<sequence>MEKKYSEFTDKLFEAILTLKNVEECYKFFEDICTIKEIQSLSQRLEVAQLLQQNKSYIEISKETGASTATISRVNKCFTYGTGGYKAALERLEKGEK</sequence>
<dbReference type="PANTHER" id="PTHR40080:SF1">
    <property type="entry name" value="TRPR-LIKE PROTEIN YERC_YECD"/>
    <property type="match status" value="1"/>
</dbReference>
<dbReference type="Gene3D" id="1.10.1270.10">
    <property type="entry name" value="TrpR-like"/>
    <property type="match status" value="1"/>
</dbReference>
<evidence type="ECO:0008006" key="3">
    <source>
        <dbReference type="Google" id="ProtNLM"/>
    </source>
</evidence>
<dbReference type="PANTHER" id="PTHR40080">
    <property type="entry name" value="LMO1763 PROTEIN"/>
    <property type="match status" value="1"/>
</dbReference>
<dbReference type="InterPro" id="IPR010921">
    <property type="entry name" value="Trp_repressor/repl_initiator"/>
</dbReference>
<dbReference type="AlphaFoldDB" id="A0A926F6S7"/>
<dbReference type="NCBIfam" id="TIGR02531">
    <property type="entry name" value="yecD_yerC"/>
    <property type="match status" value="1"/>
</dbReference>
<gene>
    <name evidence="1" type="ORF">H8706_02645</name>
</gene>
<dbReference type="RefSeq" id="WP_178348587.1">
    <property type="nucleotide sequence ID" value="NZ_JACRTE010000002.1"/>
</dbReference>
<dbReference type="InterPro" id="IPR000831">
    <property type="entry name" value="Trp_repress"/>
</dbReference>
<dbReference type="GO" id="GO:0003700">
    <property type="term" value="F:DNA-binding transcription factor activity"/>
    <property type="evidence" value="ECO:0007669"/>
    <property type="project" value="InterPro"/>
</dbReference>
<dbReference type="InterPro" id="IPR038116">
    <property type="entry name" value="TrpR-like_sf"/>
</dbReference>
<protein>
    <recommendedName>
        <fullName evidence="3">TrpR-like protein YerC/YecD</fullName>
    </recommendedName>
</protein>
<proteinExistence type="predicted"/>
<comment type="caution">
    <text evidence="1">The sequence shown here is derived from an EMBL/GenBank/DDBJ whole genome shotgun (WGS) entry which is preliminary data.</text>
</comment>
<keyword evidence="2" id="KW-1185">Reference proteome</keyword>
<dbReference type="Proteomes" id="UP000647416">
    <property type="component" value="Unassembled WGS sequence"/>
</dbReference>
<dbReference type="InterPro" id="IPR013368">
    <property type="entry name" value="YecD_YerC"/>
</dbReference>
<dbReference type="Pfam" id="PF01371">
    <property type="entry name" value="Trp_repressor"/>
    <property type="match status" value="1"/>
</dbReference>
<reference evidence="1" key="1">
    <citation type="submission" date="2020-08" db="EMBL/GenBank/DDBJ databases">
        <title>Genome public.</title>
        <authorList>
            <person name="Liu C."/>
            <person name="Sun Q."/>
        </authorList>
    </citation>
    <scope>NUCLEOTIDE SEQUENCE</scope>
    <source>
        <strain evidence="1">NSJ-50</strain>
    </source>
</reference>
<dbReference type="GO" id="GO:0043565">
    <property type="term" value="F:sequence-specific DNA binding"/>
    <property type="evidence" value="ECO:0007669"/>
    <property type="project" value="InterPro"/>
</dbReference>
<dbReference type="SUPFAM" id="SSF48295">
    <property type="entry name" value="TrpR-like"/>
    <property type="match status" value="1"/>
</dbReference>
<dbReference type="EMBL" id="JACRTE010000002">
    <property type="protein sequence ID" value="MBC8595766.1"/>
    <property type="molecule type" value="Genomic_DNA"/>
</dbReference>
<name>A0A926F6S7_9FIRM</name>
<evidence type="ECO:0000313" key="2">
    <source>
        <dbReference type="Proteomes" id="UP000647416"/>
    </source>
</evidence>